<dbReference type="InterPro" id="IPR012854">
    <property type="entry name" value="Cu_amine_oxidase-like_N"/>
</dbReference>
<dbReference type="PROSITE" id="PS51677">
    <property type="entry name" value="NODB"/>
    <property type="match status" value="1"/>
</dbReference>
<evidence type="ECO:0000256" key="3">
    <source>
        <dbReference type="SAM" id="SignalP"/>
    </source>
</evidence>
<dbReference type="PANTHER" id="PTHR34216:SF3">
    <property type="entry name" value="POLY-BETA-1,6-N-ACETYL-D-GLUCOSAMINE N-DEACETYLASE"/>
    <property type="match status" value="1"/>
</dbReference>
<evidence type="ECO:0000313" key="5">
    <source>
        <dbReference type="EMBL" id="MBP1934948.1"/>
    </source>
</evidence>
<dbReference type="Gene3D" id="3.20.20.370">
    <property type="entry name" value="Glycoside hydrolase/deacetylase"/>
    <property type="match status" value="1"/>
</dbReference>
<proteinExistence type="predicted"/>
<keyword evidence="6" id="KW-1185">Reference proteome</keyword>
<evidence type="ECO:0000256" key="1">
    <source>
        <dbReference type="ARBA" id="ARBA00004613"/>
    </source>
</evidence>
<comment type="caution">
    <text evidence="5">The sequence shown here is derived from an EMBL/GenBank/DDBJ whole genome shotgun (WGS) entry which is preliminary data.</text>
</comment>
<sequence>MRKLGLGLVVGVMVSSAMVAAAAPPIKLMINGEETKVEVPPQIIKGRTMVPIRAAAEGLGAAVKWDEARRTIFVSGGSPKREGTQEFNRGGSATSPVKLVINGKEVKSEVAPQLMKGRALVPIRAVAEGLGYGVAWNDSQNSVWMTNQIVNPSAKDFNGQALITLSYDDGLDSFYDDALPLHEKYGIPATLNVITERIKGGADSEFLDAGQIKHIYDKGIEIGSHTYSHYDPLTSNTDEDLEFELAKSKQMLLEIVPEVNSIAIPFSRYDPRVREFAKKHYKAVRVFEHKQNNLPPSDPYWLHSSIAVTNETTFAQVKARIDEAVKNKKWCIIMLHGIDPKNDELYEIKPALLEQILEYVNRLGRDKILPINTIDAVNLSPE</sequence>
<feature type="domain" description="NodB homology" evidence="4">
    <location>
        <begin position="161"/>
        <end position="360"/>
    </location>
</feature>
<dbReference type="InterPro" id="IPR011330">
    <property type="entry name" value="Glyco_hydro/deAcase_b/a-brl"/>
</dbReference>
<keyword evidence="2 3" id="KW-0732">Signal</keyword>
<dbReference type="InterPro" id="IPR036582">
    <property type="entry name" value="Mao_N_sf"/>
</dbReference>
<dbReference type="Pfam" id="PF07833">
    <property type="entry name" value="Cu_amine_oxidN1"/>
    <property type="match status" value="2"/>
</dbReference>
<feature type="chain" id="PRO_5046621546" evidence="3">
    <location>
        <begin position="22"/>
        <end position="382"/>
    </location>
</feature>
<dbReference type="Proteomes" id="UP001519343">
    <property type="component" value="Unassembled WGS sequence"/>
</dbReference>
<dbReference type="SUPFAM" id="SSF55383">
    <property type="entry name" value="Copper amine oxidase, domain N"/>
    <property type="match status" value="2"/>
</dbReference>
<dbReference type="CDD" id="cd10970">
    <property type="entry name" value="CE4_DAC_u1_6s"/>
    <property type="match status" value="1"/>
</dbReference>
<feature type="signal peptide" evidence="3">
    <location>
        <begin position="1"/>
        <end position="21"/>
    </location>
</feature>
<organism evidence="5 6">
    <name type="scientific">Ammoniphilus resinae</name>
    <dbReference type="NCBI Taxonomy" id="861532"/>
    <lineage>
        <taxon>Bacteria</taxon>
        <taxon>Bacillati</taxon>
        <taxon>Bacillota</taxon>
        <taxon>Bacilli</taxon>
        <taxon>Bacillales</taxon>
        <taxon>Paenibacillaceae</taxon>
        <taxon>Aneurinibacillus group</taxon>
        <taxon>Ammoniphilus</taxon>
    </lineage>
</organism>
<evidence type="ECO:0000256" key="2">
    <source>
        <dbReference type="ARBA" id="ARBA00022729"/>
    </source>
</evidence>
<dbReference type="RefSeq" id="WP_209812920.1">
    <property type="nucleotide sequence ID" value="NZ_JAGGKT010000033.1"/>
</dbReference>
<dbReference type="Pfam" id="PF01522">
    <property type="entry name" value="Polysacc_deac_1"/>
    <property type="match status" value="1"/>
</dbReference>
<protein>
    <submittedName>
        <fullName evidence="5">Peptidoglycan/xylan/chitin deacetylase (PgdA/CDA1 family)</fullName>
    </submittedName>
</protein>
<accession>A0ABS4GXF4</accession>
<gene>
    <name evidence="5" type="ORF">J2Z37_004968</name>
</gene>
<name>A0ABS4GXF4_9BACL</name>
<dbReference type="PANTHER" id="PTHR34216">
    <property type="match status" value="1"/>
</dbReference>
<comment type="subcellular location">
    <subcellularLocation>
        <location evidence="1">Secreted</location>
    </subcellularLocation>
</comment>
<dbReference type="InterPro" id="IPR051398">
    <property type="entry name" value="Polysacch_Deacetylase"/>
</dbReference>
<evidence type="ECO:0000259" key="4">
    <source>
        <dbReference type="PROSITE" id="PS51677"/>
    </source>
</evidence>
<dbReference type="Gene3D" id="3.30.457.10">
    <property type="entry name" value="Copper amine oxidase-like, N-terminal domain"/>
    <property type="match status" value="1"/>
</dbReference>
<dbReference type="EMBL" id="JAGGKT010000033">
    <property type="protein sequence ID" value="MBP1934948.1"/>
    <property type="molecule type" value="Genomic_DNA"/>
</dbReference>
<dbReference type="SUPFAM" id="SSF88713">
    <property type="entry name" value="Glycoside hydrolase/deacetylase"/>
    <property type="match status" value="1"/>
</dbReference>
<evidence type="ECO:0000313" key="6">
    <source>
        <dbReference type="Proteomes" id="UP001519343"/>
    </source>
</evidence>
<reference evidence="5 6" key="1">
    <citation type="submission" date="2021-03" db="EMBL/GenBank/DDBJ databases">
        <title>Genomic Encyclopedia of Type Strains, Phase IV (KMG-IV): sequencing the most valuable type-strain genomes for metagenomic binning, comparative biology and taxonomic classification.</title>
        <authorList>
            <person name="Goeker M."/>
        </authorList>
    </citation>
    <scope>NUCLEOTIDE SEQUENCE [LARGE SCALE GENOMIC DNA]</scope>
    <source>
        <strain evidence="5 6">DSM 24738</strain>
    </source>
</reference>
<dbReference type="InterPro" id="IPR002509">
    <property type="entry name" value="NODB_dom"/>
</dbReference>